<proteinExistence type="predicted"/>
<sequence>MSSRRDRFWDFLCLFSTQAYVFLAISVALLFFMGFAWINGPGPETRALIPLNVAVLSVNAVVLYAIIRHCRSRDL</sequence>
<dbReference type="KEGG" id="halg:HUG10_16375"/>
<keyword evidence="1" id="KW-1133">Transmembrane helix</keyword>
<keyword evidence="3" id="KW-1185">Reference proteome</keyword>
<evidence type="ECO:0000313" key="3">
    <source>
        <dbReference type="Proteomes" id="UP000509750"/>
    </source>
</evidence>
<feature type="transmembrane region" description="Helical" evidence="1">
    <location>
        <begin position="12"/>
        <end position="35"/>
    </location>
</feature>
<dbReference type="GeneID" id="56030442"/>
<dbReference type="RefSeq" id="WP_179170590.1">
    <property type="nucleotide sequence ID" value="NZ_CP058529.1"/>
</dbReference>
<dbReference type="EMBL" id="CP058529">
    <property type="protein sequence ID" value="QLG29016.1"/>
    <property type="molecule type" value="Genomic_DNA"/>
</dbReference>
<keyword evidence="1" id="KW-0812">Transmembrane</keyword>
<organism evidence="2 3">
    <name type="scientific">Halorarum halophilum</name>
    <dbReference type="NCBI Taxonomy" id="2743090"/>
    <lineage>
        <taxon>Archaea</taxon>
        <taxon>Methanobacteriati</taxon>
        <taxon>Methanobacteriota</taxon>
        <taxon>Stenosarchaea group</taxon>
        <taxon>Halobacteria</taxon>
        <taxon>Halobacteriales</taxon>
        <taxon>Haloferacaceae</taxon>
        <taxon>Halorarum</taxon>
    </lineage>
</organism>
<feature type="transmembrane region" description="Helical" evidence="1">
    <location>
        <begin position="47"/>
        <end position="67"/>
    </location>
</feature>
<keyword evidence="1" id="KW-0472">Membrane</keyword>
<evidence type="ECO:0000313" key="2">
    <source>
        <dbReference type="EMBL" id="QLG29016.1"/>
    </source>
</evidence>
<reference evidence="2 3" key="1">
    <citation type="submission" date="2020-07" db="EMBL/GenBank/DDBJ databases">
        <title>Gai3-2, isolated from salt lake.</title>
        <authorList>
            <person name="Cui H."/>
            <person name="Shi X."/>
        </authorList>
    </citation>
    <scope>NUCLEOTIDE SEQUENCE [LARGE SCALE GENOMIC DNA]</scope>
    <source>
        <strain evidence="2 3">Gai3-2</strain>
    </source>
</reference>
<name>A0A7D5KHB3_9EURY</name>
<dbReference type="AlphaFoldDB" id="A0A7D5KHB3"/>
<gene>
    <name evidence="2" type="ORF">HUG10_16375</name>
</gene>
<accession>A0A7D5KHB3</accession>
<dbReference type="Proteomes" id="UP000509750">
    <property type="component" value="Chromosome"/>
</dbReference>
<protein>
    <submittedName>
        <fullName evidence="2">Uncharacterized protein</fullName>
    </submittedName>
</protein>
<evidence type="ECO:0000256" key="1">
    <source>
        <dbReference type="SAM" id="Phobius"/>
    </source>
</evidence>